<evidence type="ECO:0000256" key="2">
    <source>
        <dbReference type="ARBA" id="ARBA00022679"/>
    </source>
</evidence>
<dbReference type="InterPro" id="IPR050317">
    <property type="entry name" value="Plant_Fungal_Acyltransferase"/>
</dbReference>
<evidence type="ECO:0000256" key="3">
    <source>
        <dbReference type="ARBA" id="ARBA00023315"/>
    </source>
</evidence>
<dbReference type="PANTHER" id="PTHR31642:SF200">
    <property type="entry name" value="GENOME ASSEMBLY, CHROMOSOME: II"/>
    <property type="match status" value="1"/>
</dbReference>
<reference evidence="4 5" key="1">
    <citation type="submission" date="2017-09" db="EMBL/GenBank/DDBJ databases">
        <authorList>
            <consortium name="International Durum Wheat Genome Sequencing Consortium (IDWGSC)"/>
            <person name="Milanesi L."/>
        </authorList>
    </citation>
    <scope>NUCLEOTIDE SEQUENCE [LARGE SCALE GENOMIC DNA]</scope>
    <source>
        <strain evidence="5">cv. Svevo</strain>
    </source>
</reference>
<gene>
    <name evidence="4" type="ORF">TRITD_4Bv1G174710</name>
</gene>
<evidence type="ECO:0000313" key="4">
    <source>
        <dbReference type="EMBL" id="VAI09672.1"/>
    </source>
</evidence>
<dbReference type="Proteomes" id="UP000324705">
    <property type="component" value="Chromosome 4B"/>
</dbReference>
<proteinExistence type="inferred from homology"/>
<dbReference type="Gene3D" id="3.30.559.10">
    <property type="entry name" value="Chloramphenicol acetyltransferase-like domain"/>
    <property type="match status" value="2"/>
</dbReference>
<dbReference type="EMBL" id="LT934118">
    <property type="protein sequence ID" value="VAI09672.1"/>
    <property type="molecule type" value="Genomic_DNA"/>
</dbReference>
<evidence type="ECO:0000256" key="1">
    <source>
        <dbReference type="ARBA" id="ARBA00009861"/>
    </source>
</evidence>
<dbReference type="PANTHER" id="PTHR31642">
    <property type="entry name" value="TRICHOTHECENE 3-O-ACETYLTRANSFERASE"/>
    <property type="match status" value="1"/>
</dbReference>
<keyword evidence="2" id="KW-0808">Transferase</keyword>
<dbReference type="OMA" id="CHHHISD"/>
<protein>
    <submittedName>
        <fullName evidence="4">Uncharacterized protein</fullName>
    </submittedName>
</protein>
<dbReference type="AlphaFoldDB" id="A0A9R0T9H2"/>
<dbReference type="SUPFAM" id="SSF52777">
    <property type="entry name" value="CoA-dependent acyltransferases"/>
    <property type="match status" value="1"/>
</dbReference>
<dbReference type="FunFam" id="3.30.559.10:FF:000008">
    <property type="entry name" value="Tryptamine hydroxycinnamoyl transferase"/>
    <property type="match status" value="1"/>
</dbReference>
<keyword evidence="3" id="KW-0012">Acyltransferase</keyword>
<dbReference type="InterPro" id="IPR023213">
    <property type="entry name" value="CAT-like_dom_sf"/>
</dbReference>
<dbReference type="GO" id="GO:0016747">
    <property type="term" value="F:acyltransferase activity, transferring groups other than amino-acyl groups"/>
    <property type="evidence" value="ECO:0007669"/>
    <property type="project" value="TreeGrafter"/>
</dbReference>
<keyword evidence="5" id="KW-1185">Reference proteome</keyword>
<comment type="similarity">
    <text evidence="1">Belongs to the plant acyltransferase family.</text>
</comment>
<dbReference type="Pfam" id="PF02458">
    <property type="entry name" value="Transferase"/>
    <property type="match status" value="1"/>
</dbReference>
<evidence type="ECO:0000313" key="5">
    <source>
        <dbReference type="Proteomes" id="UP000324705"/>
    </source>
</evidence>
<organism evidence="4 5">
    <name type="scientific">Triticum turgidum subsp. durum</name>
    <name type="common">Durum wheat</name>
    <name type="synonym">Triticum durum</name>
    <dbReference type="NCBI Taxonomy" id="4567"/>
    <lineage>
        <taxon>Eukaryota</taxon>
        <taxon>Viridiplantae</taxon>
        <taxon>Streptophyta</taxon>
        <taxon>Embryophyta</taxon>
        <taxon>Tracheophyta</taxon>
        <taxon>Spermatophyta</taxon>
        <taxon>Magnoliopsida</taxon>
        <taxon>Liliopsida</taxon>
        <taxon>Poales</taxon>
        <taxon>Poaceae</taxon>
        <taxon>BOP clade</taxon>
        <taxon>Pooideae</taxon>
        <taxon>Triticodae</taxon>
        <taxon>Triticeae</taxon>
        <taxon>Triticinae</taxon>
        <taxon>Triticum</taxon>
    </lineage>
</organism>
<dbReference type="Gramene" id="TRITD4Bv1G174710.1">
    <property type="protein sequence ID" value="TRITD4Bv1G174710.1"/>
    <property type="gene ID" value="TRITD4Bv1G174710"/>
</dbReference>
<sequence>MEATYAETGQQVAATSRSAMLKPAYAAPHPLAGGKVQLTVFDRAAIDTYVPIVLAYPAPAPSNEALKEGLLRAIAPYPHLLGRFALDGHGRRVLNLNNEGVLVIETDVPADLADVLAAGGMATDVAGFYPTVPEESVGPALLQVKLGRYRCGGLLLGVICHHHISDGHAASTFYGAWATAVREGKGFSVPSPFIDRAATAVPRSTPKPVFDHRSIEFKGGEGSGSCQPHAVLPMDKIRNITVHFPAEFIAELRSRVGARCSTFQCLLAHVWKKATAARGLDLEEFTQVRVAVNCRGRANPPVPMDFFGNMVLWAFPRLQVRDVLGLSYGGVVGAIRDAAARIDEEYIQSYVDFGGVADANGEELAATSTFGTMLCPDIEVDSWLGFRFHQLDFGTGPPSAFLPPGLPVEGLMVFVPSRTVEGSVDLFMALAEDHVAAFKRICYSLDILPSRM</sequence>
<name>A0A9R0T9H2_TRITD</name>
<accession>A0A9R0T9H2</accession>